<dbReference type="AlphaFoldDB" id="A0AB37I181"/>
<evidence type="ECO:0000313" key="1">
    <source>
        <dbReference type="EMBL" id="QUC12016.1"/>
    </source>
</evidence>
<name>A0AB37I181_9ACTN</name>
<gene>
    <name evidence="1" type="ORF">J5A53_04815</name>
</gene>
<dbReference type="Proteomes" id="UP000677180">
    <property type="component" value="Chromosome"/>
</dbReference>
<dbReference type="RefSeq" id="WP_014847205.1">
    <property type="nucleotide sequence ID" value="NZ_CAUVFX010000017.1"/>
</dbReference>
<accession>A0AB37I181</accession>
<organism evidence="1 2">
    <name type="scientific">Arachnia propionica</name>
    <dbReference type="NCBI Taxonomy" id="1750"/>
    <lineage>
        <taxon>Bacteria</taxon>
        <taxon>Bacillati</taxon>
        <taxon>Actinomycetota</taxon>
        <taxon>Actinomycetes</taxon>
        <taxon>Propionibacteriales</taxon>
        <taxon>Propionibacteriaceae</taxon>
        <taxon>Arachnia</taxon>
    </lineage>
</organism>
<evidence type="ECO:0000313" key="2">
    <source>
        <dbReference type="Proteomes" id="UP000677180"/>
    </source>
</evidence>
<dbReference type="EMBL" id="CP072385">
    <property type="protein sequence ID" value="QUC12016.1"/>
    <property type="molecule type" value="Genomic_DNA"/>
</dbReference>
<reference evidence="1" key="1">
    <citation type="submission" date="2021-03" db="EMBL/GenBank/DDBJ databases">
        <title>Human Oral Microbial Genomes.</title>
        <authorList>
            <person name="Johnston C.D."/>
            <person name="Chen T."/>
            <person name="Dewhirst F.E."/>
        </authorList>
    </citation>
    <scope>NUCLEOTIDE SEQUENCE</scope>
    <source>
        <strain evidence="1">F0714</strain>
    </source>
</reference>
<proteinExistence type="predicted"/>
<sequence length="52" mass="5186">MIPVGGTAVGLAVGVVVGLGMSIDTGEGKTVGDRNADLGEGIWNWGKGLFGR</sequence>
<protein>
    <submittedName>
        <fullName evidence="1">Uncharacterized protein</fullName>
    </submittedName>
</protein>